<dbReference type="PANTHER" id="PTHR43304">
    <property type="entry name" value="PHYTOCHROME-LIKE PROTEIN CPH1"/>
    <property type="match status" value="1"/>
</dbReference>
<feature type="domain" description="PAS fold-3" evidence="6">
    <location>
        <begin position="143"/>
        <end position="233"/>
    </location>
</feature>
<dbReference type="AlphaFoldDB" id="A0A2N5Z8W4"/>
<feature type="domain" description="PAS" evidence="7">
    <location>
        <begin position="16"/>
        <end position="107"/>
    </location>
</feature>
<keyword evidence="5" id="KW-0418">Kinase</keyword>
<evidence type="ECO:0000256" key="2">
    <source>
        <dbReference type="ARBA" id="ARBA00012438"/>
    </source>
</evidence>
<organism evidence="8 9">
    <name type="scientific">Muiribacterium halophilum</name>
    <dbReference type="NCBI Taxonomy" id="2053465"/>
    <lineage>
        <taxon>Bacteria</taxon>
        <taxon>Candidatus Muiribacteriota</taxon>
        <taxon>Candidatus Muiribacteriia</taxon>
        <taxon>Candidatus Muiribacteriales</taxon>
        <taxon>Candidatus Muiribacteriaceae</taxon>
        <taxon>Candidatus Muiribacterium</taxon>
    </lineage>
</organism>
<sequence length="242" mass="28755">MEEQFFKSLADNLDCICYFIRPDHTVIWKNKKADDFLRNSSAQKCFNIFYDRETPCEDCNISIAKKRGDAPFITREINGYFYHHKIIPVYEQNLYMGSFIILKDITAQIQTEKREYISNLRFNTICEIGNLGVWEFNPKEKNILYLNPVWYTSLGYEPYEYPPTTETFANLIHKNDLDRVFKEIDNMSLKKQINFQIQFRLKRKDGTYQSIKSYGKAVEFDQNGFPVKMTGIHMDIKEFNDD</sequence>
<dbReference type="Proteomes" id="UP000234857">
    <property type="component" value="Unassembled WGS sequence"/>
</dbReference>
<gene>
    <name evidence="8" type="ORF">C0601_13720</name>
</gene>
<dbReference type="InterPro" id="IPR052162">
    <property type="entry name" value="Sensor_kinase/Photoreceptor"/>
</dbReference>
<evidence type="ECO:0000259" key="6">
    <source>
        <dbReference type="Pfam" id="PF08447"/>
    </source>
</evidence>
<dbReference type="InterPro" id="IPR035965">
    <property type="entry name" value="PAS-like_dom_sf"/>
</dbReference>
<dbReference type="InterPro" id="IPR013655">
    <property type="entry name" value="PAS_fold_3"/>
</dbReference>
<evidence type="ECO:0000256" key="4">
    <source>
        <dbReference type="ARBA" id="ARBA00022679"/>
    </source>
</evidence>
<evidence type="ECO:0000259" key="7">
    <source>
        <dbReference type="Pfam" id="PF13426"/>
    </source>
</evidence>
<dbReference type="Pfam" id="PF08447">
    <property type="entry name" value="PAS_3"/>
    <property type="match status" value="1"/>
</dbReference>
<dbReference type="GO" id="GO:0004673">
    <property type="term" value="F:protein histidine kinase activity"/>
    <property type="evidence" value="ECO:0007669"/>
    <property type="project" value="UniProtKB-EC"/>
</dbReference>
<evidence type="ECO:0000313" key="9">
    <source>
        <dbReference type="Proteomes" id="UP000234857"/>
    </source>
</evidence>
<evidence type="ECO:0000256" key="3">
    <source>
        <dbReference type="ARBA" id="ARBA00022553"/>
    </source>
</evidence>
<dbReference type="EC" id="2.7.13.3" evidence="2"/>
<dbReference type="PANTHER" id="PTHR43304:SF1">
    <property type="entry name" value="PAC DOMAIN-CONTAINING PROTEIN"/>
    <property type="match status" value="1"/>
</dbReference>
<dbReference type="Pfam" id="PF13426">
    <property type="entry name" value="PAS_9"/>
    <property type="match status" value="1"/>
</dbReference>
<dbReference type="SUPFAM" id="SSF55785">
    <property type="entry name" value="PYP-like sensor domain (PAS domain)"/>
    <property type="match status" value="1"/>
</dbReference>
<protein>
    <recommendedName>
        <fullName evidence="2">histidine kinase</fullName>
        <ecNumber evidence="2">2.7.13.3</ecNumber>
    </recommendedName>
</protein>
<evidence type="ECO:0000256" key="5">
    <source>
        <dbReference type="ARBA" id="ARBA00022777"/>
    </source>
</evidence>
<comment type="caution">
    <text evidence="8">The sequence shown here is derived from an EMBL/GenBank/DDBJ whole genome shotgun (WGS) entry which is preliminary data.</text>
</comment>
<keyword evidence="4" id="KW-0808">Transferase</keyword>
<comment type="catalytic activity">
    <reaction evidence="1">
        <text>ATP + protein L-histidine = ADP + protein N-phospho-L-histidine.</text>
        <dbReference type="EC" id="2.7.13.3"/>
    </reaction>
</comment>
<proteinExistence type="predicted"/>
<dbReference type="InterPro" id="IPR001610">
    <property type="entry name" value="PAC"/>
</dbReference>
<dbReference type="InterPro" id="IPR000014">
    <property type="entry name" value="PAS"/>
</dbReference>
<dbReference type="EMBL" id="PKTG01000148">
    <property type="protein sequence ID" value="PLX15121.1"/>
    <property type="molecule type" value="Genomic_DNA"/>
</dbReference>
<name>A0A2N5Z8W4_MUIH1</name>
<reference evidence="8 9" key="1">
    <citation type="submission" date="2017-11" db="EMBL/GenBank/DDBJ databases">
        <title>Genome-resolved metagenomics identifies genetic mobility, metabolic interactions, and unexpected diversity in perchlorate-reducing communities.</title>
        <authorList>
            <person name="Barnum T.P."/>
            <person name="Figueroa I.A."/>
            <person name="Carlstrom C.I."/>
            <person name="Lucas L.N."/>
            <person name="Engelbrektson A.L."/>
            <person name="Coates J.D."/>
        </authorList>
    </citation>
    <scope>NUCLEOTIDE SEQUENCE [LARGE SCALE GENOMIC DNA]</scope>
    <source>
        <strain evidence="8">BM706</strain>
    </source>
</reference>
<accession>A0A2N5Z8W4</accession>
<evidence type="ECO:0000256" key="1">
    <source>
        <dbReference type="ARBA" id="ARBA00000085"/>
    </source>
</evidence>
<dbReference type="SMART" id="SM00086">
    <property type="entry name" value="PAC"/>
    <property type="match status" value="1"/>
</dbReference>
<keyword evidence="3" id="KW-0597">Phosphoprotein</keyword>
<evidence type="ECO:0000313" key="8">
    <source>
        <dbReference type="EMBL" id="PLX15121.1"/>
    </source>
</evidence>
<dbReference type="Gene3D" id="3.30.450.20">
    <property type="entry name" value="PAS domain"/>
    <property type="match status" value="1"/>
</dbReference>